<dbReference type="AlphaFoldDB" id="A0A5D9CDR3"/>
<feature type="transmembrane region" description="Helical" evidence="2">
    <location>
        <begin position="12"/>
        <end position="29"/>
    </location>
</feature>
<dbReference type="Proteomes" id="UP000322077">
    <property type="component" value="Unassembled WGS sequence"/>
</dbReference>
<dbReference type="EMBL" id="VTOU01000001">
    <property type="protein sequence ID" value="TZG29353.1"/>
    <property type="molecule type" value="Genomic_DNA"/>
</dbReference>
<keyword evidence="2" id="KW-0812">Transmembrane</keyword>
<dbReference type="RefSeq" id="WP_149521011.1">
    <property type="nucleotide sequence ID" value="NZ_VTOU01000001.1"/>
</dbReference>
<gene>
    <name evidence="3" type="ORF">FYJ91_04315</name>
</gene>
<evidence type="ECO:0000313" key="4">
    <source>
        <dbReference type="Proteomes" id="UP000322077"/>
    </source>
</evidence>
<evidence type="ECO:0000256" key="2">
    <source>
        <dbReference type="SAM" id="Phobius"/>
    </source>
</evidence>
<feature type="transmembrane region" description="Helical" evidence="2">
    <location>
        <begin position="49"/>
        <end position="72"/>
    </location>
</feature>
<keyword evidence="2" id="KW-0472">Membrane</keyword>
<evidence type="ECO:0000256" key="1">
    <source>
        <dbReference type="SAM" id="MobiDB-lite"/>
    </source>
</evidence>
<keyword evidence="2" id="KW-1133">Transmembrane helix</keyword>
<organism evidence="3 4">
    <name type="scientific">Sphingomonas montanisoli</name>
    <dbReference type="NCBI Taxonomy" id="2606412"/>
    <lineage>
        <taxon>Bacteria</taxon>
        <taxon>Pseudomonadati</taxon>
        <taxon>Pseudomonadota</taxon>
        <taxon>Alphaproteobacteria</taxon>
        <taxon>Sphingomonadales</taxon>
        <taxon>Sphingomonadaceae</taxon>
        <taxon>Sphingomonas</taxon>
    </lineage>
</organism>
<feature type="region of interest" description="Disordered" evidence="1">
    <location>
        <begin position="82"/>
        <end position="106"/>
    </location>
</feature>
<reference evidence="3 4" key="1">
    <citation type="submission" date="2019-08" db="EMBL/GenBank/DDBJ databases">
        <authorList>
            <person name="Wang G."/>
            <person name="Xu Z."/>
        </authorList>
    </citation>
    <scope>NUCLEOTIDE SEQUENCE [LARGE SCALE GENOMIC DNA]</scope>
    <source>
        <strain evidence="3 4">ZX</strain>
    </source>
</reference>
<protein>
    <submittedName>
        <fullName evidence="3">Uncharacterized protein</fullName>
    </submittedName>
</protein>
<name>A0A5D9CDR3_9SPHN</name>
<sequence length="106" mass="11005">MSINTNGIIRDLGIRIGGAALVTIGVLAIGRAEALEEVGPLHPGVQEYLMAAIGFLALSTGAMLLILGIHIFDRVRISSRWASTSDRDPPSANPGRLASRTGGSAL</sequence>
<proteinExistence type="predicted"/>
<keyword evidence="4" id="KW-1185">Reference proteome</keyword>
<accession>A0A5D9CDR3</accession>
<evidence type="ECO:0000313" key="3">
    <source>
        <dbReference type="EMBL" id="TZG29353.1"/>
    </source>
</evidence>
<comment type="caution">
    <text evidence="3">The sequence shown here is derived from an EMBL/GenBank/DDBJ whole genome shotgun (WGS) entry which is preliminary data.</text>
</comment>